<name>A0A2H4J8N9_9CAUD</name>
<organism evidence="1">
    <name type="scientific">uncultured Caudovirales phage</name>
    <dbReference type="NCBI Taxonomy" id="2100421"/>
    <lineage>
        <taxon>Viruses</taxon>
        <taxon>Duplodnaviria</taxon>
        <taxon>Heunggongvirae</taxon>
        <taxon>Uroviricota</taxon>
        <taxon>Caudoviricetes</taxon>
        <taxon>Peduoviridae</taxon>
        <taxon>Maltschvirus</taxon>
        <taxon>Maltschvirus maltsch</taxon>
    </lineage>
</organism>
<accession>A0A2H4J8N9</accession>
<sequence length="68" mass="7520">MAQFNINSHLSNGKRLEWLALPDEGETAQKAVDQVKQAAISKFGIDAFLANWSHVVASNGFVTVRMYP</sequence>
<protein>
    <submittedName>
        <fullName evidence="1">Uncharacterized protein</fullName>
    </submittedName>
</protein>
<proteinExistence type="predicted"/>
<gene>
    <name evidence="1" type="ORF">3S11_44</name>
</gene>
<reference evidence="1" key="1">
    <citation type="submission" date="2017-06" db="EMBL/GenBank/DDBJ databases">
        <title>Novel phages from South African skin metaviromes.</title>
        <authorList>
            <person name="van Zyl L.J."/>
            <person name="Abrahams Y."/>
            <person name="Stander E.A."/>
            <person name="Kirby B.M."/>
            <person name="Clavaud C."/>
            <person name="Farcet C."/>
            <person name="Breton L."/>
            <person name="Trindade M.I."/>
        </authorList>
    </citation>
    <scope>NUCLEOTIDE SEQUENCE</scope>
</reference>
<evidence type="ECO:0000313" key="1">
    <source>
        <dbReference type="EMBL" id="ASN68668.1"/>
    </source>
</evidence>
<dbReference type="EMBL" id="MF417879">
    <property type="protein sequence ID" value="ASN68668.1"/>
    <property type="molecule type" value="Genomic_DNA"/>
</dbReference>